<reference evidence="2" key="1">
    <citation type="journal article" date="2014" name="Front. Microbiol.">
        <title>High frequency of phylogenetically diverse reductive dehalogenase-homologous genes in deep subseafloor sedimentary metagenomes.</title>
        <authorList>
            <person name="Kawai M."/>
            <person name="Futagami T."/>
            <person name="Toyoda A."/>
            <person name="Takaki Y."/>
            <person name="Nishi S."/>
            <person name="Hori S."/>
            <person name="Arai W."/>
            <person name="Tsubouchi T."/>
            <person name="Morono Y."/>
            <person name="Uchiyama I."/>
            <person name="Ito T."/>
            <person name="Fujiyama A."/>
            <person name="Inagaki F."/>
            <person name="Takami H."/>
        </authorList>
    </citation>
    <scope>NUCLEOTIDE SEQUENCE</scope>
    <source>
        <strain evidence="2">Expedition CK06-06</strain>
    </source>
</reference>
<dbReference type="SUPFAM" id="SSF53098">
    <property type="entry name" value="Ribonuclease H-like"/>
    <property type="match status" value="1"/>
</dbReference>
<dbReference type="PANTHER" id="PTHR37319:SF1">
    <property type="entry name" value="TRANSPOSASE TN5 DIMERISATION DOMAIN-CONTAINING PROTEIN"/>
    <property type="match status" value="1"/>
</dbReference>
<dbReference type="NCBIfam" id="NF033590">
    <property type="entry name" value="transpos_IS4_3"/>
    <property type="match status" value="1"/>
</dbReference>
<proteinExistence type="predicted"/>
<evidence type="ECO:0000259" key="1">
    <source>
        <dbReference type="Pfam" id="PF02281"/>
    </source>
</evidence>
<sequence>HMKQVPISGDITITVPRKKGQPHREAILSIRYDSISLKPPIHRYKEKELKPVRVWAVWAHESSSPDGVESISWMLLTTVPVHSFEEALEKVQWYTCRWQIEIFFKILKSGCRIEEIQLETAERIKRCLVLYAIIAWRVLFLTMVSRNIPKMPCDVLLELEEWQALYCFTNQTKTLPSKVPTLMEATRMIAKLGGFLGRKHDGHPGPTVIWRGLQRLSDIASVWSLTRAP</sequence>
<dbReference type="InterPro" id="IPR054836">
    <property type="entry name" value="Tn5_transposase"/>
</dbReference>
<dbReference type="InterPro" id="IPR012337">
    <property type="entry name" value="RNaseH-like_sf"/>
</dbReference>
<feature type="non-terminal residue" evidence="2">
    <location>
        <position position="1"/>
    </location>
</feature>
<dbReference type="InterPro" id="IPR047768">
    <property type="entry name" value="Tn5p-like"/>
</dbReference>
<dbReference type="InterPro" id="IPR014737">
    <property type="entry name" value="Transposase_Tn5-like_C"/>
</dbReference>
<accession>X0W1D3</accession>
<evidence type="ECO:0000313" key="2">
    <source>
        <dbReference type="EMBL" id="GAG24360.1"/>
    </source>
</evidence>
<organism evidence="2">
    <name type="scientific">marine sediment metagenome</name>
    <dbReference type="NCBI Taxonomy" id="412755"/>
    <lineage>
        <taxon>unclassified sequences</taxon>
        <taxon>metagenomes</taxon>
        <taxon>ecological metagenomes</taxon>
    </lineage>
</organism>
<feature type="domain" description="Transposase Tn5 dimerisation" evidence="1">
    <location>
        <begin position="133"/>
        <end position="217"/>
    </location>
</feature>
<dbReference type="InterPro" id="IPR003201">
    <property type="entry name" value="Transposase_Tn5"/>
</dbReference>
<dbReference type="Gene3D" id="3.90.350.10">
    <property type="entry name" value="Transposase Inhibitor Protein From Tn5, Chain A, domain 1"/>
    <property type="match status" value="1"/>
</dbReference>
<protein>
    <recommendedName>
        <fullName evidence="1">Transposase Tn5 dimerisation domain-containing protein</fullName>
    </recommendedName>
</protein>
<dbReference type="Gene3D" id="1.10.740.10">
    <property type="entry name" value="Transferase Inhibitor Protein From Tn5, Chain"/>
    <property type="match status" value="1"/>
</dbReference>
<dbReference type="Pfam" id="PF02281">
    <property type="entry name" value="Dimer_Tnp_Tn5"/>
    <property type="match status" value="1"/>
</dbReference>
<gene>
    <name evidence="2" type="ORF">S01H1_59036</name>
</gene>
<comment type="caution">
    <text evidence="2">The sequence shown here is derived from an EMBL/GenBank/DDBJ whole genome shotgun (WGS) entry which is preliminary data.</text>
</comment>
<dbReference type="EMBL" id="BARS01038590">
    <property type="protein sequence ID" value="GAG24360.1"/>
    <property type="molecule type" value="Genomic_DNA"/>
</dbReference>
<dbReference type="PANTHER" id="PTHR37319">
    <property type="entry name" value="TRANSPOSASE"/>
    <property type="match status" value="1"/>
</dbReference>
<name>X0W1D3_9ZZZZ</name>
<dbReference type="AlphaFoldDB" id="X0W1D3"/>